<keyword evidence="4" id="KW-1185">Reference proteome</keyword>
<comment type="caution">
    <text evidence="3">The sequence shown here is derived from an EMBL/GenBank/DDBJ whole genome shotgun (WGS) entry which is preliminary data.</text>
</comment>
<evidence type="ECO:0000313" key="3">
    <source>
        <dbReference type="EMBL" id="GGM20868.1"/>
    </source>
</evidence>
<protein>
    <recommendedName>
        <fullName evidence="2">DUF58 domain-containing protein</fullName>
    </recommendedName>
</protein>
<sequence length="449" mass="48006">MSSPTTARRPARSTWRETLARISRVRLTSRGVGASVLGVALVPLGLVLTLPHLVGLGAAALLAVGVAWVVIGTQRLESGRGALRVTRTVSPNPVVRDRTAEVGLLVAARQTSGAAYERLSRLRLSEQAAHELAGHQGIRARVSARADRIAVHYTLTPTRRGRWPLGPLLTTRTDVFGLVRATQPLGSATHVPVWPRTVELAVRTRSVGDVDHSATGARLQSTDDSVLREYVAGDDPRRVHWASAARRGQLMVRADESAGVRPVTVLLDRSLLPHWQDATGLRRPAAVDDGEWAVELAASVATSFLDAGHPTRLVTTTVAPTLESARFATTRASRAAILDACVDVSGHRGSAEGHQATARTAQALRLARTAGEIVVAVLGPHDPEARRSLAALGAEGTCWALLVEPRGEGFRHELDETSAELRASGWHVSTTPSRTDPERAWALLAERAL</sequence>
<evidence type="ECO:0000256" key="1">
    <source>
        <dbReference type="SAM" id="Phobius"/>
    </source>
</evidence>
<dbReference type="Pfam" id="PF01882">
    <property type="entry name" value="DUF58"/>
    <property type="match status" value="1"/>
</dbReference>
<keyword evidence="1" id="KW-0472">Membrane</keyword>
<gene>
    <name evidence="3" type="ORF">GCM10010102_15710</name>
</gene>
<evidence type="ECO:0000259" key="2">
    <source>
        <dbReference type="Pfam" id="PF01882"/>
    </source>
</evidence>
<reference evidence="3" key="1">
    <citation type="journal article" date="2014" name="Int. J. Syst. Evol. Microbiol.">
        <title>Complete genome sequence of Corynebacterium casei LMG S-19264T (=DSM 44701T), isolated from a smear-ripened cheese.</title>
        <authorList>
            <consortium name="US DOE Joint Genome Institute (JGI-PGF)"/>
            <person name="Walter F."/>
            <person name="Albersmeier A."/>
            <person name="Kalinowski J."/>
            <person name="Ruckert C."/>
        </authorList>
    </citation>
    <scope>NUCLEOTIDE SEQUENCE</scope>
    <source>
        <strain evidence="3">JCM 3051</strain>
    </source>
</reference>
<feature type="transmembrane region" description="Helical" evidence="1">
    <location>
        <begin position="31"/>
        <end position="48"/>
    </location>
</feature>
<dbReference type="EMBL" id="BMPT01000005">
    <property type="protein sequence ID" value="GGM20868.1"/>
    <property type="molecule type" value="Genomic_DNA"/>
</dbReference>
<dbReference type="InterPro" id="IPR002881">
    <property type="entry name" value="DUF58"/>
</dbReference>
<feature type="domain" description="DUF58" evidence="2">
    <location>
        <begin position="228"/>
        <end position="319"/>
    </location>
</feature>
<reference evidence="3" key="2">
    <citation type="submission" date="2020-09" db="EMBL/GenBank/DDBJ databases">
        <authorList>
            <person name="Sun Q."/>
            <person name="Ohkuma M."/>
        </authorList>
    </citation>
    <scope>NUCLEOTIDE SEQUENCE</scope>
    <source>
        <strain evidence="3">JCM 3051</strain>
    </source>
</reference>
<dbReference type="AlphaFoldDB" id="A0A8H9L2B7"/>
<evidence type="ECO:0000313" key="4">
    <source>
        <dbReference type="Proteomes" id="UP000655589"/>
    </source>
</evidence>
<keyword evidence="1" id="KW-1133">Transmembrane helix</keyword>
<keyword evidence="1" id="KW-0812">Transmembrane</keyword>
<dbReference type="Proteomes" id="UP000655589">
    <property type="component" value="Unassembled WGS sequence"/>
</dbReference>
<accession>A0A8H9L2B7</accession>
<dbReference type="RefSeq" id="WP_171104346.1">
    <property type="nucleotide sequence ID" value="NZ_BMPT01000005.1"/>
</dbReference>
<organism evidence="3 4">
    <name type="scientific">Promicromonospora citrea</name>
    <dbReference type="NCBI Taxonomy" id="43677"/>
    <lineage>
        <taxon>Bacteria</taxon>
        <taxon>Bacillati</taxon>
        <taxon>Actinomycetota</taxon>
        <taxon>Actinomycetes</taxon>
        <taxon>Micrococcales</taxon>
        <taxon>Promicromonosporaceae</taxon>
        <taxon>Promicromonospora</taxon>
    </lineage>
</organism>
<dbReference type="PANTHER" id="PTHR34351:SF1">
    <property type="entry name" value="SLR1927 PROTEIN"/>
    <property type="match status" value="1"/>
</dbReference>
<name>A0A8H9L2B7_9MICO</name>
<proteinExistence type="predicted"/>
<dbReference type="PANTHER" id="PTHR34351">
    <property type="entry name" value="SLR1927 PROTEIN-RELATED"/>
    <property type="match status" value="1"/>
</dbReference>